<dbReference type="InterPro" id="IPR029044">
    <property type="entry name" value="Nucleotide-diphossugar_trans"/>
</dbReference>
<organism evidence="1 2">
    <name type="scientific">Aspergillus keveii</name>
    <dbReference type="NCBI Taxonomy" id="714993"/>
    <lineage>
        <taxon>Eukaryota</taxon>
        <taxon>Fungi</taxon>
        <taxon>Dikarya</taxon>
        <taxon>Ascomycota</taxon>
        <taxon>Pezizomycotina</taxon>
        <taxon>Eurotiomycetes</taxon>
        <taxon>Eurotiomycetidae</taxon>
        <taxon>Eurotiales</taxon>
        <taxon>Aspergillaceae</taxon>
        <taxon>Aspergillus</taxon>
        <taxon>Aspergillus subgen. Nidulantes</taxon>
    </lineage>
</organism>
<reference evidence="1 2" key="1">
    <citation type="submission" date="2024-07" db="EMBL/GenBank/DDBJ databases">
        <title>Section-level genome sequencing and comparative genomics of Aspergillus sections Usti and Cavernicolus.</title>
        <authorList>
            <consortium name="Lawrence Berkeley National Laboratory"/>
            <person name="Nybo J.L."/>
            <person name="Vesth T.C."/>
            <person name="Theobald S."/>
            <person name="Frisvad J.C."/>
            <person name="Larsen T.O."/>
            <person name="Kjaerboelling I."/>
            <person name="Rothschild-Mancinelli K."/>
            <person name="Lyhne E.K."/>
            <person name="Kogle M.E."/>
            <person name="Barry K."/>
            <person name="Clum A."/>
            <person name="Na H."/>
            <person name="Ledsgaard L."/>
            <person name="Lin J."/>
            <person name="Lipzen A."/>
            <person name="Kuo A."/>
            <person name="Riley R."/>
            <person name="Mondo S."/>
            <person name="Labutti K."/>
            <person name="Haridas S."/>
            <person name="Pangalinan J."/>
            <person name="Salamov A.A."/>
            <person name="Simmons B.A."/>
            <person name="Magnuson J.K."/>
            <person name="Chen J."/>
            <person name="Drula E."/>
            <person name="Henrissat B."/>
            <person name="Wiebenga A."/>
            <person name="Lubbers R.J."/>
            <person name="Gomes A.C."/>
            <person name="Makela M.R."/>
            <person name="Stajich J."/>
            <person name="Grigoriev I.V."/>
            <person name="Mortensen U.H."/>
            <person name="De Vries R.P."/>
            <person name="Baker S.E."/>
            <person name="Andersen M.R."/>
        </authorList>
    </citation>
    <scope>NUCLEOTIDE SEQUENCE [LARGE SCALE GENOMIC DNA]</scope>
    <source>
        <strain evidence="1 2">CBS 209.92</strain>
    </source>
</reference>
<name>A0ABR4FNV9_9EURO</name>
<proteinExistence type="predicted"/>
<keyword evidence="2" id="KW-1185">Reference proteome</keyword>
<accession>A0ABR4FNV9</accession>
<evidence type="ECO:0000313" key="1">
    <source>
        <dbReference type="EMBL" id="KAL2784957.1"/>
    </source>
</evidence>
<dbReference type="Proteomes" id="UP001610563">
    <property type="component" value="Unassembled WGS sequence"/>
</dbReference>
<gene>
    <name evidence="1" type="ORF">BJX66DRAFT_343517</name>
</gene>
<evidence type="ECO:0000313" key="2">
    <source>
        <dbReference type="Proteomes" id="UP001610563"/>
    </source>
</evidence>
<protein>
    <submittedName>
        <fullName evidence="1">Uncharacterized protein</fullName>
    </submittedName>
</protein>
<sequence>MIAGIHDLWAEQNLPPSREFGMDFYVRDNYMNARFFVLAPSETMFDYYLALLDQPGAFDPNYPEQNLLNCAHRIDGRMPWRDVGRHWDQKGARRAEYEGGVKSVHQKWWVSMGDEVLDGYVANILRDMKHFVELAEHKL</sequence>
<dbReference type="Gene3D" id="3.90.550.10">
    <property type="entry name" value="Spore Coat Polysaccharide Biosynthesis Protein SpsA, Chain A"/>
    <property type="match status" value="1"/>
</dbReference>
<dbReference type="EMBL" id="JBFTWV010000160">
    <property type="protein sequence ID" value="KAL2784957.1"/>
    <property type="molecule type" value="Genomic_DNA"/>
</dbReference>
<comment type="caution">
    <text evidence="1">The sequence shown here is derived from an EMBL/GenBank/DDBJ whole genome shotgun (WGS) entry which is preliminary data.</text>
</comment>